<dbReference type="AlphaFoldDB" id="A0AAP0K2N6"/>
<evidence type="ECO:0000313" key="2">
    <source>
        <dbReference type="EMBL" id="KAK9144304.1"/>
    </source>
</evidence>
<keyword evidence="3" id="KW-1185">Reference proteome</keyword>
<evidence type="ECO:0008006" key="4">
    <source>
        <dbReference type="Google" id="ProtNLM"/>
    </source>
</evidence>
<dbReference type="Pfam" id="PF14223">
    <property type="entry name" value="Retrotran_gag_2"/>
    <property type="match status" value="1"/>
</dbReference>
<name>A0AAP0K2N6_9MAGN</name>
<dbReference type="EMBL" id="JBBNAE010000002">
    <property type="protein sequence ID" value="KAK9144304.1"/>
    <property type="molecule type" value="Genomic_DNA"/>
</dbReference>
<reference evidence="2 3" key="1">
    <citation type="submission" date="2024-01" db="EMBL/GenBank/DDBJ databases">
        <title>Genome assemblies of Stephania.</title>
        <authorList>
            <person name="Yang L."/>
        </authorList>
    </citation>
    <scope>NUCLEOTIDE SEQUENCE [LARGE SCALE GENOMIC DNA]</scope>
    <source>
        <strain evidence="2">QJT</strain>
        <tissue evidence="2">Leaf</tissue>
    </source>
</reference>
<proteinExistence type="predicted"/>
<gene>
    <name evidence="2" type="ORF">Sjap_004207</name>
</gene>
<protein>
    <recommendedName>
        <fullName evidence="4">Zinc finger, CCHC-type</fullName>
    </recommendedName>
</protein>
<feature type="signal peptide" evidence="1">
    <location>
        <begin position="1"/>
        <end position="19"/>
    </location>
</feature>
<dbReference type="Proteomes" id="UP001417504">
    <property type="component" value="Unassembled WGS sequence"/>
</dbReference>
<feature type="chain" id="PRO_5042996980" description="Zinc finger, CCHC-type" evidence="1">
    <location>
        <begin position="20"/>
        <end position="216"/>
    </location>
</feature>
<evidence type="ECO:0000256" key="1">
    <source>
        <dbReference type="SAM" id="SignalP"/>
    </source>
</evidence>
<comment type="caution">
    <text evidence="2">The sequence shown here is derived from an EMBL/GenBank/DDBJ whole genome shotgun (WGS) entry which is preliminary data.</text>
</comment>
<accession>A0AAP0K2N6</accession>
<sequence>MRIISMSTILLMLHALCWQLWFPNFEGHGTNGSLRHGSCNAKEMFQQQARQERFETVKNLYSCKMTEGASVSPHVLKMKGYVDQLDRLGFPISQELATDLILNSLLESYSQFVMNYNMNNMEKSISELHLMLKTAEQNIKKPSGNVLMVQKGKGMKKKGKGKAKVARVQLLCSSKASWNKSSPTALLQSTKRKRKEIVISPCTGHWFEIANSIWKI</sequence>
<evidence type="ECO:0000313" key="3">
    <source>
        <dbReference type="Proteomes" id="UP001417504"/>
    </source>
</evidence>
<keyword evidence="1" id="KW-0732">Signal</keyword>
<organism evidence="2 3">
    <name type="scientific">Stephania japonica</name>
    <dbReference type="NCBI Taxonomy" id="461633"/>
    <lineage>
        <taxon>Eukaryota</taxon>
        <taxon>Viridiplantae</taxon>
        <taxon>Streptophyta</taxon>
        <taxon>Embryophyta</taxon>
        <taxon>Tracheophyta</taxon>
        <taxon>Spermatophyta</taxon>
        <taxon>Magnoliopsida</taxon>
        <taxon>Ranunculales</taxon>
        <taxon>Menispermaceae</taxon>
        <taxon>Menispermoideae</taxon>
        <taxon>Cissampelideae</taxon>
        <taxon>Stephania</taxon>
    </lineage>
</organism>